<dbReference type="GO" id="GO:0070072">
    <property type="term" value="P:vacuolar proton-transporting V-type ATPase complex assembly"/>
    <property type="evidence" value="ECO:0007669"/>
    <property type="project" value="InterPro"/>
</dbReference>
<evidence type="ECO:0000313" key="8">
    <source>
        <dbReference type="Proteomes" id="UP000054928"/>
    </source>
</evidence>
<dbReference type="OrthoDB" id="158286at2759"/>
<feature type="transmembrane region" description="Helical" evidence="6">
    <location>
        <begin position="178"/>
        <end position="197"/>
    </location>
</feature>
<reference evidence="8" key="1">
    <citation type="submission" date="2014-09" db="EMBL/GenBank/DDBJ databases">
        <authorList>
            <person name="Sharma Rahul"/>
            <person name="Thines Marco"/>
        </authorList>
    </citation>
    <scope>NUCLEOTIDE SEQUENCE [LARGE SCALE GENOMIC DNA]</scope>
</reference>
<feature type="transmembrane region" description="Helical" evidence="6">
    <location>
        <begin position="146"/>
        <end position="166"/>
    </location>
</feature>
<dbReference type="InterPro" id="IPR021013">
    <property type="entry name" value="ATPase_Vma12"/>
</dbReference>
<accession>A0A0P1A7H8</accession>
<sequence>MAADLQLYGDSIKDLRMFLTTHLSPDQLSQSKFKKLLYSERNDVLTPSELRQVWELISELRALNPSTPTLMSFLRQGRGVQVRVEAKEQLKDEQDNEKKTKYLASRRRKLQRLDEEMRYSSMVRNVKTRSVDKELLHHQTNIRQHLSIGANMVMARLTAFIAVYFLARNLTQNETTRLVAGLVGAIFMMIIEMILFITRAAKIESIEHESKKQKSVF</sequence>
<evidence type="ECO:0000256" key="2">
    <source>
        <dbReference type="ARBA" id="ARBA00022692"/>
    </source>
</evidence>
<dbReference type="GeneID" id="36395529"/>
<dbReference type="RefSeq" id="XP_024572517.1">
    <property type="nucleotide sequence ID" value="XM_024716601.1"/>
</dbReference>
<evidence type="ECO:0000313" key="7">
    <source>
        <dbReference type="EMBL" id="CEG36148.1"/>
    </source>
</evidence>
<keyword evidence="4 6" id="KW-1133">Transmembrane helix</keyword>
<keyword evidence="3" id="KW-0256">Endoplasmic reticulum</keyword>
<proteinExistence type="predicted"/>
<dbReference type="EMBL" id="CCYD01000112">
    <property type="protein sequence ID" value="CEG36148.1"/>
    <property type="molecule type" value="Genomic_DNA"/>
</dbReference>
<dbReference type="Pfam" id="PF11712">
    <property type="entry name" value="Vma12"/>
    <property type="match status" value="1"/>
</dbReference>
<dbReference type="AlphaFoldDB" id="A0A0P1A7H8"/>
<evidence type="ECO:0000256" key="4">
    <source>
        <dbReference type="ARBA" id="ARBA00022989"/>
    </source>
</evidence>
<keyword evidence="2 6" id="KW-0812">Transmembrane</keyword>
<dbReference type="Proteomes" id="UP000054928">
    <property type="component" value="Unassembled WGS sequence"/>
</dbReference>
<evidence type="ECO:0000256" key="6">
    <source>
        <dbReference type="SAM" id="Phobius"/>
    </source>
</evidence>
<name>A0A0P1A7H8_PLAHL</name>
<evidence type="ECO:0000256" key="5">
    <source>
        <dbReference type="ARBA" id="ARBA00023136"/>
    </source>
</evidence>
<protein>
    <submittedName>
        <fullName evidence="7">ATPase, vacuolar ER assembly factor, Vma12</fullName>
    </submittedName>
</protein>
<organism evidence="7 8">
    <name type="scientific">Plasmopara halstedii</name>
    <name type="common">Downy mildew of sunflower</name>
    <dbReference type="NCBI Taxonomy" id="4781"/>
    <lineage>
        <taxon>Eukaryota</taxon>
        <taxon>Sar</taxon>
        <taxon>Stramenopiles</taxon>
        <taxon>Oomycota</taxon>
        <taxon>Peronosporomycetes</taxon>
        <taxon>Peronosporales</taxon>
        <taxon>Peronosporaceae</taxon>
        <taxon>Plasmopara</taxon>
    </lineage>
</organism>
<dbReference type="PANTHER" id="PTHR31394:SF1">
    <property type="entry name" value="TRANSMEMBRANE PROTEIN 199"/>
    <property type="match status" value="1"/>
</dbReference>
<evidence type="ECO:0000256" key="3">
    <source>
        <dbReference type="ARBA" id="ARBA00022824"/>
    </source>
</evidence>
<dbReference type="GO" id="GO:0005789">
    <property type="term" value="C:endoplasmic reticulum membrane"/>
    <property type="evidence" value="ECO:0007669"/>
    <property type="project" value="UniProtKB-SubCell"/>
</dbReference>
<comment type="subcellular location">
    <subcellularLocation>
        <location evidence="1">Endoplasmic reticulum membrane</location>
        <topology evidence="1">Multi-pass membrane protein</topology>
    </subcellularLocation>
</comment>
<dbReference type="PANTHER" id="PTHR31394">
    <property type="entry name" value="TRANSMEMBRANE PROTEIN 199"/>
    <property type="match status" value="1"/>
</dbReference>
<keyword evidence="5 6" id="KW-0472">Membrane</keyword>
<evidence type="ECO:0000256" key="1">
    <source>
        <dbReference type="ARBA" id="ARBA00004477"/>
    </source>
</evidence>
<keyword evidence="8" id="KW-1185">Reference proteome</keyword>
<dbReference type="OMA" id="GANMVMA"/>